<dbReference type="InterPro" id="IPR051427">
    <property type="entry name" value="Nectin/Nectin-like"/>
</dbReference>
<evidence type="ECO:0000256" key="4">
    <source>
        <dbReference type="ARBA" id="ARBA00023136"/>
    </source>
</evidence>
<evidence type="ECO:0000313" key="9">
    <source>
        <dbReference type="EMBL" id="VDI23019.1"/>
    </source>
</evidence>
<evidence type="ECO:0000256" key="5">
    <source>
        <dbReference type="ARBA" id="ARBA00023157"/>
    </source>
</evidence>
<dbReference type="GO" id="GO:0007156">
    <property type="term" value="P:homophilic cell adhesion via plasma membrane adhesion molecules"/>
    <property type="evidence" value="ECO:0007669"/>
    <property type="project" value="TreeGrafter"/>
</dbReference>
<gene>
    <name evidence="9" type="ORF">MGAL_10B072835</name>
</gene>
<keyword evidence="6" id="KW-0325">Glycoprotein</keyword>
<keyword evidence="2" id="KW-0732">Signal</keyword>
<dbReference type="OrthoDB" id="10352304at2759"/>
<sequence length="443" mass="50014">MTIIGQEGKALDINCISAANKIITSLQLELNGSIIAIGDNQSVSYSFTPDRTDHLTKYQCEDSTHSSIMIAVTLVIRYAPSVIGRYTNETIECACDGVPAVYSVYRLDQHLEDGKLIRSVNLSNHIFTFNKQRFPYMINGIYTCVVSNDIPDISGKVLQTSSINVKYEGPPVFAEEDRYVKIEKVRQSSVTISFHVYSFPDVEEIFLKKLGRLRENNEINQNERAYVFTICILGVVLFSSIIVYVCVCVRRVNRRVIIHSNMNEDHTYHTYDEIGTISYGAVSNVRPSETHNNQGQTLAHHHEAYISNEVNVQSPESNSTELNTDFPNEDLQQRGVTGVQEQPMSLFTDDTECIENKEHSRDRKSQTSNDSDSESSQTVMVGNVGDGYENPYQTVLLNRPEGHRYTQITIERNTSIVSDASDCEMQLLEHSLTKEAGYINLQF</sequence>
<comment type="subcellular location">
    <subcellularLocation>
        <location evidence="1">Membrane</location>
    </subcellularLocation>
</comment>
<protein>
    <recommendedName>
        <fullName evidence="11">Ig-like domain-containing protein</fullName>
    </recommendedName>
</protein>
<evidence type="ECO:0000256" key="3">
    <source>
        <dbReference type="ARBA" id="ARBA00022737"/>
    </source>
</evidence>
<feature type="compositionally biased region" description="Basic and acidic residues" evidence="7">
    <location>
        <begin position="354"/>
        <end position="365"/>
    </location>
</feature>
<organism evidence="9 10">
    <name type="scientific">Mytilus galloprovincialis</name>
    <name type="common">Mediterranean mussel</name>
    <dbReference type="NCBI Taxonomy" id="29158"/>
    <lineage>
        <taxon>Eukaryota</taxon>
        <taxon>Metazoa</taxon>
        <taxon>Spiralia</taxon>
        <taxon>Lophotrochozoa</taxon>
        <taxon>Mollusca</taxon>
        <taxon>Bivalvia</taxon>
        <taxon>Autobranchia</taxon>
        <taxon>Pteriomorphia</taxon>
        <taxon>Mytilida</taxon>
        <taxon>Mytiloidea</taxon>
        <taxon>Mytilidae</taxon>
        <taxon>Mytilinae</taxon>
        <taxon>Mytilus</taxon>
    </lineage>
</organism>
<evidence type="ECO:0000313" key="10">
    <source>
        <dbReference type="Proteomes" id="UP000596742"/>
    </source>
</evidence>
<keyword evidence="8" id="KW-0812">Transmembrane</keyword>
<evidence type="ECO:0000256" key="1">
    <source>
        <dbReference type="ARBA" id="ARBA00004370"/>
    </source>
</evidence>
<keyword evidence="3" id="KW-0677">Repeat</keyword>
<dbReference type="PANTHER" id="PTHR23277:SF108">
    <property type="entry name" value="FASCICLIN-3"/>
    <property type="match status" value="1"/>
</dbReference>
<evidence type="ECO:0008006" key="11">
    <source>
        <dbReference type="Google" id="ProtNLM"/>
    </source>
</evidence>
<dbReference type="PANTHER" id="PTHR23277">
    <property type="entry name" value="NECTIN-RELATED"/>
    <property type="match status" value="1"/>
</dbReference>
<comment type="caution">
    <text evidence="9">The sequence shown here is derived from an EMBL/GenBank/DDBJ whole genome shotgun (WGS) entry which is preliminary data.</text>
</comment>
<evidence type="ECO:0000256" key="2">
    <source>
        <dbReference type="ARBA" id="ARBA00022729"/>
    </source>
</evidence>
<keyword evidence="10" id="KW-1185">Reference proteome</keyword>
<keyword evidence="4 8" id="KW-0472">Membrane</keyword>
<keyword evidence="8" id="KW-1133">Transmembrane helix</keyword>
<dbReference type="GO" id="GO:0016020">
    <property type="term" value="C:membrane"/>
    <property type="evidence" value="ECO:0007669"/>
    <property type="project" value="UniProtKB-SubCell"/>
</dbReference>
<dbReference type="Proteomes" id="UP000596742">
    <property type="component" value="Unassembled WGS sequence"/>
</dbReference>
<evidence type="ECO:0000256" key="7">
    <source>
        <dbReference type="SAM" id="MobiDB-lite"/>
    </source>
</evidence>
<feature type="region of interest" description="Disordered" evidence="7">
    <location>
        <begin position="353"/>
        <end position="387"/>
    </location>
</feature>
<feature type="transmembrane region" description="Helical" evidence="8">
    <location>
        <begin position="225"/>
        <end position="247"/>
    </location>
</feature>
<keyword evidence="5" id="KW-1015">Disulfide bond</keyword>
<name>A0A8B6DQ77_MYTGA</name>
<proteinExistence type="predicted"/>
<evidence type="ECO:0000256" key="6">
    <source>
        <dbReference type="ARBA" id="ARBA00023180"/>
    </source>
</evidence>
<evidence type="ECO:0000256" key="8">
    <source>
        <dbReference type="SAM" id="Phobius"/>
    </source>
</evidence>
<dbReference type="EMBL" id="UYJE01003875">
    <property type="protein sequence ID" value="VDI23019.1"/>
    <property type="molecule type" value="Genomic_DNA"/>
</dbReference>
<feature type="compositionally biased region" description="Low complexity" evidence="7">
    <location>
        <begin position="366"/>
        <end position="378"/>
    </location>
</feature>
<dbReference type="GO" id="GO:0005912">
    <property type="term" value="C:adherens junction"/>
    <property type="evidence" value="ECO:0007669"/>
    <property type="project" value="TreeGrafter"/>
</dbReference>
<accession>A0A8B6DQ77</accession>
<reference evidence="9" key="1">
    <citation type="submission" date="2018-11" db="EMBL/GenBank/DDBJ databases">
        <authorList>
            <person name="Alioto T."/>
            <person name="Alioto T."/>
        </authorList>
    </citation>
    <scope>NUCLEOTIDE SEQUENCE</scope>
</reference>
<dbReference type="GO" id="GO:0007157">
    <property type="term" value="P:heterophilic cell-cell adhesion via plasma membrane cell adhesion molecules"/>
    <property type="evidence" value="ECO:0007669"/>
    <property type="project" value="TreeGrafter"/>
</dbReference>
<dbReference type="AlphaFoldDB" id="A0A8B6DQ77"/>